<evidence type="ECO:0000313" key="2">
    <source>
        <dbReference type="Proteomes" id="UP001595711"/>
    </source>
</evidence>
<dbReference type="EMBL" id="JBHRYJ010000001">
    <property type="protein sequence ID" value="MFC3674771.1"/>
    <property type="molecule type" value="Genomic_DNA"/>
</dbReference>
<sequence>MAMTTPAAALAAVRRPWPKWLRSLILCALGYLAAEYALQQLTFSHDEARTRAVAVMRQACDSDCAARGLRPDDLQGPYEAPVNFLPGSRHFEFLWRARRDGSGLVVMVNDNRLFIDTDHWWEQQDWWSRADAPRP</sequence>
<keyword evidence="2" id="KW-1185">Reference proteome</keyword>
<reference evidence="2" key="1">
    <citation type="journal article" date="2019" name="Int. J. Syst. Evol. Microbiol.">
        <title>The Global Catalogue of Microorganisms (GCM) 10K type strain sequencing project: providing services to taxonomists for standard genome sequencing and annotation.</title>
        <authorList>
            <consortium name="The Broad Institute Genomics Platform"/>
            <consortium name="The Broad Institute Genome Sequencing Center for Infectious Disease"/>
            <person name="Wu L."/>
            <person name="Ma J."/>
        </authorList>
    </citation>
    <scope>NUCLEOTIDE SEQUENCE [LARGE SCALE GENOMIC DNA]</scope>
    <source>
        <strain evidence="2">KCTC 42182</strain>
    </source>
</reference>
<proteinExistence type="predicted"/>
<evidence type="ECO:0000313" key="1">
    <source>
        <dbReference type="EMBL" id="MFC3674771.1"/>
    </source>
</evidence>
<accession>A0ABV7VBG8</accession>
<dbReference type="Proteomes" id="UP001595711">
    <property type="component" value="Unassembled WGS sequence"/>
</dbReference>
<comment type="caution">
    <text evidence="1">The sequence shown here is derived from an EMBL/GenBank/DDBJ whole genome shotgun (WGS) entry which is preliminary data.</text>
</comment>
<protein>
    <submittedName>
        <fullName evidence="1">Uncharacterized protein</fullName>
    </submittedName>
</protein>
<name>A0ABV7VBG8_9PROT</name>
<organism evidence="1 2">
    <name type="scientific">Ferrovibrio xuzhouensis</name>
    <dbReference type="NCBI Taxonomy" id="1576914"/>
    <lineage>
        <taxon>Bacteria</taxon>
        <taxon>Pseudomonadati</taxon>
        <taxon>Pseudomonadota</taxon>
        <taxon>Alphaproteobacteria</taxon>
        <taxon>Rhodospirillales</taxon>
        <taxon>Rhodospirillaceae</taxon>
        <taxon>Ferrovibrio</taxon>
    </lineage>
</organism>
<dbReference type="RefSeq" id="WP_379722209.1">
    <property type="nucleotide sequence ID" value="NZ_JBHRYJ010000001.1"/>
</dbReference>
<gene>
    <name evidence="1" type="ORF">ACFOOQ_04395</name>
</gene>